<reference evidence="4 5" key="1">
    <citation type="journal article" date="2016" name="Nat. Commun.">
        <title>Thousands of microbial genomes shed light on interconnected biogeochemical processes in an aquifer system.</title>
        <authorList>
            <person name="Anantharaman K."/>
            <person name="Brown C.T."/>
            <person name="Hug L.A."/>
            <person name="Sharon I."/>
            <person name="Castelle C.J."/>
            <person name="Probst A.J."/>
            <person name="Thomas B.C."/>
            <person name="Singh A."/>
            <person name="Wilkins M.J."/>
            <person name="Karaoz U."/>
            <person name="Brodie E.L."/>
            <person name="Williams K.H."/>
            <person name="Hubbard S.S."/>
            <person name="Banfield J.F."/>
        </authorList>
    </citation>
    <scope>NUCLEOTIDE SEQUENCE [LARGE SCALE GENOMIC DNA]</scope>
</reference>
<keyword evidence="2" id="KW-0378">Hydrolase</keyword>
<evidence type="ECO:0000313" key="4">
    <source>
        <dbReference type="EMBL" id="OGG01358.1"/>
    </source>
</evidence>
<dbReference type="AlphaFoldDB" id="A0A1F5YMC7"/>
<keyword evidence="1" id="KW-0645">Protease</keyword>
<sequence length="517" mass="55090">MKNTLVKLLLAACLTYLIYAVMWERMKPRPAAGPAGSAAAVEPAGVKAGDTTAGETLLYAQADNRGQAPGSSLDSLEASLSSGRRTAIVRAAERAAPAVVSVNVLQTSVEKVPYRDFFGFFYVPQQRTVKNIGSGFIINPRGFILTNDHVVHKASKISISTSDGQNYEAKLIGEDENSDIALLKIEPQGAGLPVAHLGNSDNLYIGEWAIAIGSPFGFLLEDPQPTVTVGVISAIGRDIVRDQSPGSQVYANMIQTDAAINPGNSGGPLINALGEVIGINTFIFTPSGGSVGMGFAIPINRATRIAEDLIRGGKVRHPWLGIGVQQLTPELLAGLGYDRNERIQGVVVSNIQALSPAVTGAGLHPGDIISEINGRQIRSLDDWNGEMLDIRAGSPASLTILRGRSALTVNLTPKELPTDTVQRHSTGLGFDLIDLTAEVRSQLDARSDKGAVVVDITDSDLEREGSILTYDIIYRVNDVRITGAIQVVGLLKNLRRGQVAVLFIERDGRSIKRYVTG</sequence>
<dbReference type="SUPFAM" id="SSF50494">
    <property type="entry name" value="Trypsin-like serine proteases"/>
    <property type="match status" value="1"/>
</dbReference>
<dbReference type="GO" id="GO:0006508">
    <property type="term" value="P:proteolysis"/>
    <property type="evidence" value="ECO:0007669"/>
    <property type="project" value="UniProtKB-KW"/>
</dbReference>
<gene>
    <name evidence="4" type="ORF">A3F83_00100</name>
</gene>
<dbReference type="EMBL" id="MFIX01000209">
    <property type="protein sequence ID" value="OGG01358.1"/>
    <property type="molecule type" value="Genomic_DNA"/>
</dbReference>
<dbReference type="SUPFAM" id="SSF50156">
    <property type="entry name" value="PDZ domain-like"/>
    <property type="match status" value="2"/>
</dbReference>
<dbReference type="GO" id="GO:0004252">
    <property type="term" value="F:serine-type endopeptidase activity"/>
    <property type="evidence" value="ECO:0007669"/>
    <property type="project" value="InterPro"/>
</dbReference>
<dbReference type="InterPro" id="IPR036034">
    <property type="entry name" value="PDZ_sf"/>
</dbReference>
<accession>A0A1F5YMC7</accession>
<dbReference type="InterPro" id="IPR001478">
    <property type="entry name" value="PDZ"/>
</dbReference>
<dbReference type="InterPro" id="IPR009003">
    <property type="entry name" value="Peptidase_S1_PA"/>
</dbReference>
<dbReference type="Proteomes" id="UP000179129">
    <property type="component" value="Unassembled WGS sequence"/>
</dbReference>
<dbReference type="Gene3D" id="2.40.10.120">
    <property type="match status" value="1"/>
</dbReference>
<evidence type="ECO:0000256" key="1">
    <source>
        <dbReference type="ARBA" id="ARBA00022670"/>
    </source>
</evidence>
<dbReference type="PANTHER" id="PTHR43343">
    <property type="entry name" value="PEPTIDASE S12"/>
    <property type="match status" value="1"/>
</dbReference>
<dbReference type="PROSITE" id="PS50106">
    <property type="entry name" value="PDZ"/>
    <property type="match status" value="1"/>
</dbReference>
<evidence type="ECO:0000256" key="2">
    <source>
        <dbReference type="ARBA" id="ARBA00022801"/>
    </source>
</evidence>
<evidence type="ECO:0000313" key="5">
    <source>
        <dbReference type="Proteomes" id="UP000179129"/>
    </source>
</evidence>
<evidence type="ECO:0000259" key="3">
    <source>
        <dbReference type="PROSITE" id="PS50106"/>
    </source>
</evidence>
<organism evidence="4 5">
    <name type="scientific">Candidatus Glassbacteria bacterium RIFCSPLOWO2_12_FULL_58_11</name>
    <dbReference type="NCBI Taxonomy" id="1817867"/>
    <lineage>
        <taxon>Bacteria</taxon>
        <taxon>Candidatus Glassiibacteriota</taxon>
    </lineage>
</organism>
<protein>
    <recommendedName>
        <fullName evidence="3">PDZ domain-containing protein</fullName>
    </recommendedName>
</protein>
<dbReference type="SMART" id="SM00228">
    <property type="entry name" value="PDZ"/>
    <property type="match status" value="2"/>
</dbReference>
<dbReference type="InterPro" id="IPR001940">
    <property type="entry name" value="Peptidase_S1C"/>
</dbReference>
<feature type="domain" description="PDZ" evidence="3">
    <location>
        <begin position="321"/>
        <end position="404"/>
    </location>
</feature>
<dbReference type="Pfam" id="PF13180">
    <property type="entry name" value="PDZ_2"/>
    <property type="match status" value="1"/>
</dbReference>
<dbReference type="STRING" id="1817867.A3F83_00100"/>
<comment type="caution">
    <text evidence="4">The sequence shown here is derived from an EMBL/GenBank/DDBJ whole genome shotgun (WGS) entry which is preliminary data.</text>
</comment>
<dbReference type="Gene3D" id="2.30.42.10">
    <property type="match status" value="2"/>
</dbReference>
<proteinExistence type="predicted"/>
<dbReference type="Pfam" id="PF13365">
    <property type="entry name" value="Trypsin_2"/>
    <property type="match status" value="1"/>
</dbReference>
<dbReference type="PANTHER" id="PTHR43343:SF3">
    <property type="entry name" value="PROTEASE DO-LIKE 8, CHLOROPLASTIC"/>
    <property type="match status" value="1"/>
</dbReference>
<dbReference type="InterPro" id="IPR051201">
    <property type="entry name" value="Chloro_Bact_Ser_Proteases"/>
</dbReference>
<dbReference type="PRINTS" id="PR00834">
    <property type="entry name" value="PROTEASES2C"/>
</dbReference>
<name>A0A1F5YMC7_9BACT</name>